<dbReference type="Pfam" id="PF00593">
    <property type="entry name" value="TonB_dep_Rec_b-barrel"/>
    <property type="match status" value="1"/>
</dbReference>
<dbReference type="Proteomes" id="UP000070401">
    <property type="component" value="Unassembled WGS sequence"/>
</dbReference>
<evidence type="ECO:0000259" key="12">
    <source>
        <dbReference type="Pfam" id="PF07715"/>
    </source>
</evidence>
<dbReference type="PROSITE" id="PS01156">
    <property type="entry name" value="TONB_DEPENDENT_REC_2"/>
    <property type="match status" value="1"/>
</dbReference>
<dbReference type="EMBL" id="LRPY01000069">
    <property type="protein sequence ID" value="KXA23334.1"/>
    <property type="molecule type" value="Genomic_DNA"/>
</dbReference>
<evidence type="ECO:0000256" key="8">
    <source>
        <dbReference type="ARBA" id="ARBA00023237"/>
    </source>
</evidence>
<dbReference type="PATRIC" id="fig|851.8.peg.793"/>
<organism evidence="13 14">
    <name type="scientific">Fusobacterium nucleatum</name>
    <dbReference type="NCBI Taxonomy" id="851"/>
    <lineage>
        <taxon>Bacteria</taxon>
        <taxon>Fusobacteriati</taxon>
        <taxon>Fusobacteriota</taxon>
        <taxon>Fusobacteriia</taxon>
        <taxon>Fusobacteriales</taxon>
        <taxon>Fusobacteriaceae</taxon>
        <taxon>Fusobacterium</taxon>
    </lineage>
</organism>
<protein>
    <submittedName>
        <fullName evidence="13">TonB-dependent receptor</fullName>
    </submittedName>
</protein>
<keyword evidence="2 9" id="KW-0813">Transport</keyword>
<evidence type="ECO:0000256" key="4">
    <source>
        <dbReference type="ARBA" id="ARBA00022692"/>
    </source>
</evidence>
<reference evidence="14" key="1">
    <citation type="submission" date="2016-01" db="EMBL/GenBank/DDBJ databases">
        <authorList>
            <person name="Mitreva M."/>
            <person name="Pepin K.H."/>
            <person name="Mihindukulasuriya K.A."/>
            <person name="Fulton R."/>
            <person name="Fronick C."/>
            <person name="O'Laughlin M."/>
            <person name="Miner T."/>
            <person name="Herter B."/>
            <person name="Rosa B.A."/>
            <person name="Cordes M."/>
            <person name="Tomlinson C."/>
            <person name="Wollam A."/>
            <person name="Palsikar V.B."/>
            <person name="Mardis E.R."/>
            <person name="Wilson R.K."/>
        </authorList>
    </citation>
    <scope>NUCLEOTIDE SEQUENCE [LARGE SCALE GENOMIC DNA]</scope>
    <source>
        <strain evidence="14">MJR7757B</strain>
    </source>
</reference>
<comment type="similarity">
    <text evidence="9 10">Belongs to the TonB-dependent receptor family.</text>
</comment>
<feature type="domain" description="TonB-dependent receptor plug" evidence="12">
    <location>
        <begin position="42"/>
        <end position="150"/>
    </location>
</feature>
<keyword evidence="8 9" id="KW-0998">Cell outer membrane</keyword>
<dbReference type="PROSITE" id="PS52016">
    <property type="entry name" value="TONB_DEPENDENT_REC_3"/>
    <property type="match status" value="1"/>
</dbReference>
<accession>A0A133P449</accession>
<comment type="subcellular location">
    <subcellularLocation>
        <location evidence="1 9">Cell outer membrane</location>
        <topology evidence="1 9">Multi-pass membrane protein</topology>
    </subcellularLocation>
</comment>
<evidence type="ECO:0000256" key="6">
    <source>
        <dbReference type="ARBA" id="ARBA00023077"/>
    </source>
</evidence>
<dbReference type="PANTHER" id="PTHR30069:SF27">
    <property type="entry name" value="BLL4766 PROTEIN"/>
    <property type="match status" value="1"/>
</dbReference>
<evidence type="ECO:0000256" key="2">
    <source>
        <dbReference type="ARBA" id="ARBA00022448"/>
    </source>
</evidence>
<keyword evidence="7 9" id="KW-0472">Membrane</keyword>
<dbReference type="GO" id="GO:0015344">
    <property type="term" value="F:siderophore uptake transmembrane transporter activity"/>
    <property type="evidence" value="ECO:0007669"/>
    <property type="project" value="TreeGrafter"/>
</dbReference>
<keyword evidence="5" id="KW-0732">Signal</keyword>
<sequence length="702" mass="80741">MEEIMKKSLFLIFIIANFSVFSEQIVNLPETNIKSDYIEINKMKNTKNVIVLEKKDIQEKGYKDLSSVLDDIPSINVGKTGWGDIDIRGQGEGSSAKNLQVLVDGAPITTLVNHPLQTNYNIVPVENIERIEVIPGGGSIIYGSGTAGGVINITTNLKRLSKPINSAEVSIGTKGEKYSLAFGHKLTDKITLQLSYLRDNKDLYFKDTYRNSDYFTAGLNYKISDNQNLSLRYSKLLEKGQFVRTINYQKFMKEKKNYVPEDRKVTVGLDKDGHKIEKIISGYANADRKFESINLSYNLNPTKNTKYLVDAFYNKGNFSNTNLGNQVMYHHTYGFKNKFDIEYAKNTSFEGSSLLLGFDLYKQDAKLEYDDYKTLSYKKKTYIVNPLSFKYNKKTMAFYLLNTLRYGNFESSQGIRRDYTYWEFDKKAAKNKGNEVSHRHNTNYELSLGYNYSDTGKIYARYERGFTSPDGLEITDDFSKHDIKATKGEDEIYDLYEIGWKEYLGFSTVNLTAFYSKTDNEMSRNYILDPNLGFGRKTINILKTKRKGIELTLSQKLGKLELKESYAYLKGKREYNGREGEFINPGSYIDWSNSGLQKVPKHSLTLEATYQFTPRFSSSIRYNYSGKYSNFTDIKAKEEEGFISSYSITDLSLNYHHENGITIYGGINNLFDKLYFEYVGSRMYTVMPADGRTFYMGIKYKF</sequence>
<dbReference type="InterPro" id="IPR012910">
    <property type="entry name" value="Plug_dom"/>
</dbReference>
<dbReference type="InterPro" id="IPR039426">
    <property type="entry name" value="TonB-dep_rcpt-like"/>
</dbReference>
<comment type="caution">
    <text evidence="13">The sequence shown here is derived from an EMBL/GenBank/DDBJ whole genome shotgun (WGS) entry which is preliminary data.</text>
</comment>
<evidence type="ECO:0000256" key="1">
    <source>
        <dbReference type="ARBA" id="ARBA00004571"/>
    </source>
</evidence>
<evidence type="ECO:0000256" key="3">
    <source>
        <dbReference type="ARBA" id="ARBA00022452"/>
    </source>
</evidence>
<dbReference type="GO" id="GO:0044718">
    <property type="term" value="P:siderophore transmembrane transport"/>
    <property type="evidence" value="ECO:0007669"/>
    <property type="project" value="TreeGrafter"/>
</dbReference>
<keyword evidence="14" id="KW-1185">Reference proteome</keyword>
<feature type="domain" description="TonB-dependent receptor-like beta-barrel" evidence="11">
    <location>
        <begin position="285"/>
        <end position="670"/>
    </location>
</feature>
<evidence type="ECO:0000313" key="14">
    <source>
        <dbReference type="Proteomes" id="UP000070401"/>
    </source>
</evidence>
<dbReference type="InterPro" id="IPR010917">
    <property type="entry name" value="TonB_rcpt_CS"/>
</dbReference>
<dbReference type="Gene3D" id="2.40.170.20">
    <property type="entry name" value="TonB-dependent receptor, beta-barrel domain"/>
    <property type="match status" value="1"/>
</dbReference>
<dbReference type="PANTHER" id="PTHR30069">
    <property type="entry name" value="TONB-DEPENDENT OUTER MEMBRANE RECEPTOR"/>
    <property type="match status" value="1"/>
</dbReference>
<evidence type="ECO:0000259" key="11">
    <source>
        <dbReference type="Pfam" id="PF00593"/>
    </source>
</evidence>
<evidence type="ECO:0000256" key="7">
    <source>
        <dbReference type="ARBA" id="ARBA00023136"/>
    </source>
</evidence>
<name>A0A133P449_FUSNU</name>
<gene>
    <name evidence="13" type="ORF">HMPREF3221_00789</name>
</gene>
<dbReference type="InterPro" id="IPR036942">
    <property type="entry name" value="Beta-barrel_TonB_sf"/>
</dbReference>
<dbReference type="Pfam" id="PF07715">
    <property type="entry name" value="Plug"/>
    <property type="match status" value="1"/>
</dbReference>
<dbReference type="Gene3D" id="2.170.130.10">
    <property type="entry name" value="TonB-dependent receptor, plug domain"/>
    <property type="match status" value="1"/>
</dbReference>
<dbReference type="GO" id="GO:0009279">
    <property type="term" value="C:cell outer membrane"/>
    <property type="evidence" value="ECO:0007669"/>
    <property type="project" value="UniProtKB-SubCell"/>
</dbReference>
<evidence type="ECO:0000256" key="10">
    <source>
        <dbReference type="RuleBase" id="RU003357"/>
    </source>
</evidence>
<keyword evidence="6 10" id="KW-0798">TonB box</keyword>
<keyword evidence="13" id="KW-0675">Receptor</keyword>
<dbReference type="InterPro" id="IPR000531">
    <property type="entry name" value="Beta-barrel_TonB"/>
</dbReference>
<evidence type="ECO:0000313" key="13">
    <source>
        <dbReference type="EMBL" id="KXA23334.1"/>
    </source>
</evidence>
<proteinExistence type="inferred from homology"/>
<evidence type="ECO:0000256" key="5">
    <source>
        <dbReference type="ARBA" id="ARBA00022729"/>
    </source>
</evidence>
<evidence type="ECO:0000256" key="9">
    <source>
        <dbReference type="PROSITE-ProRule" id="PRU01360"/>
    </source>
</evidence>
<dbReference type="InterPro" id="IPR037066">
    <property type="entry name" value="Plug_dom_sf"/>
</dbReference>
<dbReference type="AlphaFoldDB" id="A0A133P449"/>
<keyword evidence="3 9" id="KW-1134">Transmembrane beta strand</keyword>
<dbReference type="SUPFAM" id="SSF56935">
    <property type="entry name" value="Porins"/>
    <property type="match status" value="1"/>
</dbReference>
<keyword evidence="4 9" id="KW-0812">Transmembrane</keyword>